<dbReference type="EMBL" id="KN832877">
    <property type="protein sequence ID" value="KIN00748.1"/>
    <property type="molecule type" value="Genomic_DNA"/>
</dbReference>
<evidence type="ECO:0000256" key="4">
    <source>
        <dbReference type="ARBA" id="ARBA00023002"/>
    </source>
</evidence>
<feature type="transmembrane region" description="Helical" evidence="5">
    <location>
        <begin position="589"/>
        <end position="609"/>
    </location>
</feature>
<dbReference type="InParanoid" id="A0A0C3DFK7"/>
<dbReference type="PANTHER" id="PTHR47356:SF2">
    <property type="entry name" value="FAD-BINDING DOMAIN-CONTAINING PROTEIN-RELATED"/>
    <property type="match status" value="1"/>
</dbReference>
<evidence type="ECO:0000259" key="6">
    <source>
        <dbReference type="Pfam" id="PF01494"/>
    </source>
</evidence>
<evidence type="ECO:0000256" key="3">
    <source>
        <dbReference type="ARBA" id="ARBA00022827"/>
    </source>
</evidence>
<dbReference type="Pfam" id="PF01494">
    <property type="entry name" value="FAD_binding_3"/>
    <property type="match status" value="1"/>
</dbReference>
<reference evidence="8" key="2">
    <citation type="submission" date="2015-01" db="EMBL/GenBank/DDBJ databases">
        <title>Evolutionary Origins and Diversification of the Mycorrhizal Mutualists.</title>
        <authorList>
            <consortium name="DOE Joint Genome Institute"/>
            <consortium name="Mycorrhizal Genomics Consortium"/>
            <person name="Kohler A."/>
            <person name="Kuo A."/>
            <person name="Nagy L.G."/>
            <person name="Floudas D."/>
            <person name="Copeland A."/>
            <person name="Barry K.W."/>
            <person name="Cichocki N."/>
            <person name="Veneault-Fourrey C."/>
            <person name="LaButti K."/>
            <person name="Lindquist E.A."/>
            <person name="Lipzen A."/>
            <person name="Lundell T."/>
            <person name="Morin E."/>
            <person name="Murat C."/>
            <person name="Riley R."/>
            <person name="Ohm R."/>
            <person name="Sun H."/>
            <person name="Tunlid A."/>
            <person name="Henrissat B."/>
            <person name="Grigoriev I.V."/>
            <person name="Hibbett D.S."/>
            <person name="Martin F."/>
        </authorList>
    </citation>
    <scope>NUCLEOTIDE SEQUENCE [LARGE SCALE GENOMIC DNA]</scope>
    <source>
        <strain evidence="8">Zn</strain>
    </source>
</reference>
<feature type="domain" description="FAD-binding" evidence="6">
    <location>
        <begin position="11"/>
        <end position="366"/>
    </location>
</feature>
<keyword evidence="4" id="KW-0560">Oxidoreductase</keyword>
<protein>
    <recommendedName>
        <fullName evidence="6">FAD-binding domain-containing protein</fullName>
    </recommendedName>
</protein>
<dbReference type="GO" id="GO:0004497">
    <property type="term" value="F:monooxygenase activity"/>
    <property type="evidence" value="ECO:0007669"/>
    <property type="project" value="InterPro"/>
</dbReference>
<dbReference type="Proteomes" id="UP000054321">
    <property type="component" value="Unassembled WGS sequence"/>
</dbReference>
<dbReference type="SUPFAM" id="SSF51905">
    <property type="entry name" value="FAD/NAD(P)-binding domain"/>
    <property type="match status" value="1"/>
</dbReference>
<keyword evidence="5" id="KW-1133">Transmembrane helix</keyword>
<sequence length="786" mass="88960">MEKNQERRRDLRVIIVGASISGLTLANALARAGIEFVVLEKQKDVEIQKGASIVIFSNGFVALDQLGLYEKLTDITLPLLANNARSGREARLIRHYDAFELASKRYISNNCAYLVLCRTGYPIVMLERLGLIKLLYNNLPKKDQVFTSHQVSRVDYSPKGVYVYCNNGAFFEGDLVVGADGIHSIVRSEMWRQAAKTDLHAFEIKDKASMSAEFNIIFGFSRGVKGLVVGHDQRVHGKDFAILALHAQNDTTYWFLWNKLDKKYNTPNIPRYSQDEAAAVAQKYLDCHVNETVLFKDLWDNRVTYSMHPVEEYLAKRWTWNRFVAIGDAVHKFGPNNGQGGMAAIEDAAALANYIKKINESSSSSLDTTLIEQYLGAFEKLRERRVKSMDEESRLILRGDTLQGWVAYFMTHHLIPNIPDFIENSWTANAVGSVVIDYLPFPERARTGTMRLNTLLGNGTQDSLLIRTFRALPLLFVLFGFLYAGKIVLEPVHTLLPNYRTYAMSTGDWRNSLLLLFDFHSVYGIMLIEGYRRGTSLTFAQLPILFSSLLKARGCGAISIYSLCYYIQNSPQNFITADQRYVRKSYAQMLLPAITIAYTVPTLYMLFLAPRTSSFIDIISLWQFFPVIVPMVHTLLARLVPDTTIQDRIDNPWVDLPHLRRFYAATGLVSAISYWYVNFMGPSSVAWMIVSKISRLYVTPGSMGDAWGVLLVIDYLAEILAIAILVILQFRDLKAIGRLEVSWAKLVLVYITLIILCGPGAAAVIMWAYREEILKNIPQAPRTRLS</sequence>
<accession>A0A0C3DFK7</accession>
<dbReference type="STRING" id="913774.A0A0C3DFK7"/>
<dbReference type="InterPro" id="IPR036188">
    <property type="entry name" value="FAD/NAD-bd_sf"/>
</dbReference>
<feature type="transmembrane region" description="Helical" evidence="5">
    <location>
        <begin position="748"/>
        <end position="769"/>
    </location>
</feature>
<dbReference type="PRINTS" id="PR00420">
    <property type="entry name" value="RNGMNOXGNASE"/>
</dbReference>
<dbReference type="AlphaFoldDB" id="A0A0C3DFK7"/>
<dbReference type="Gene3D" id="3.50.50.60">
    <property type="entry name" value="FAD/NAD(P)-binding domain"/>
    <property type="match status" value="1"/>
</dbReference>
<dbReference type="HOGENOM" id="CLU_009665_12_0_1"/>
<feature type="transmembrane region" description="Helical" evidence="5">
    <location>
        <begin position="621"/>
        <end position="640"/>
    </location>
</feature>
<reference evidence="7 8" key="1">
    <citation type="submission" date="2014-04" db="EMBL/GenBank/DDBJ databases">
        <authorList>
            <consortium name="DOE Joint Genome Institute"/>
            <person name="Kuo A."/>
            <person name="Martino E."/>
            <person name="Perotto S."/>
            <person name="Kohler A."/>
            <person name="Nagy L.G."/>
            <person name="Floudas D."/>
            <person name="Copeland A."/>
            <person name="Barry K.W."/>
            <person name="Cichocki N."/>
            <person name="Veneault-Fourrey C."/>
            <person name="LaButti K."/>
            <person name="Lindquist E.A."/>
            <person name="Lipzen A."/>
            <person name="Lundell T."/>
            <person name="Morin E."/>
            <person name="Murat C."/>
            <person name="Sun H."/>
            <person name="Tunlid A."/>
            <person name="Henrissat B."/>
            <person name="Grigoriev I.V."/>
            <person name="Hibbett D.S."/>
            <person name="Martin F."/>
            <person name="Nordberg H.P."/>
            <person name="Cantor M.N."/>
            <person name="Hua S.X."/>
        </authorList>
    </citation>
    <scope>NUCLEOTIDE SEQUENCE [LARGE SCALE GENOMIC DNA]</scope>
    <source>
        <strain evidence="7 8">Zn</strain>
    </source>
</reference>
<keyword evidence="2" id="KW-0285">Flavoprotein</keyword>
<keyword evidence="5" id="KW-0812">Transmembrane</keyword>
<feature type="transmembrane region" description="Helical" evidence="5">
    <location>
        <begin position="509"/>
        <end position="528"/>
    </location>
</feature>
<evidence type="ECO:0000256" key="2">
    <source>
        <dbReference type="ARBA" id="ARBA00022630"/>
    </source>
</evidence>
<comment type="similarity">
    <text evidence="1">Belongs to the paxM FAD-dependent monooxygenase family.</text>
</comment>
<feature type="transmembrane region" description="Helical" evidence="5">
    <location>
        <begin position="706"/>
        <end position="728"/>
    </location>
</feature>
<evidence type="ECO:0000313" key="8">
    <source>
        <dbReference type="Proteomes" id="UP000054321"/>
    </source>
</evidence>
<dbReference type="OrthoDB" id="10029326at2759"/>
<dbReference type="InterPro" id="IPR002938">
    <property type="entry name" value="FAD-bd"/>
</dbReference>
<keyword evidence="3" id="KW-0274">FAD</keyword>
<evidence type="ECO:0000313" key="7">
    <source>
        <dbReference type="EMBL" id="KIN00748.1"/>
    </source>
</evidence>
<feature type="transmembrane region" description="Helical" evidence="5">
    <location>
        <begin position="471"/>
        <end position="489"/>
    </location>
</feature>
<keyword evidence="8" id="KW-1185">Reference proteome</keyword>
<proteinExistence type="inferred from homology"/>
<evidence type="ECO:0000256" key="5">
    <source>
        <dbReference type="SAM" id="Phobius"/>
    </source>
</evidence>
<dbReference type="GO" id="GO:0071949">
    <property type="term" value="F:FAD binding"/>
    <property type="evidence" value="ECO:0007669"/>
    <property type="project" value="InterPro"/>
</dbReference>
<organism evidence="7 8">
    <name type="scientific">Oidiodendron maius (strain Zn)</name>
    <dbReference type="NCBI Taxonomy" id="913774"/>
    <lineage>
        <taxon>Eukaryota</taxon>
        <taxon>Fungi</taxon>
        <taxon>Dikarya</taxon>
        <taxon>Ascomycota</taxon>
        <taxon>Pezizomycotina</taxon>
        <taxon>Leotiomycetes</taxon>
        <taxon>Leotiomycetes incertae sedis</taxon>
        <taxon>Myxotrichaceae</taxon>
        <taxon>Oidiodendron</taxon>
    </lineage>
</organism>
<gene>
    <name evidence="7" type="ORF">OIDMADRAFT_124301</name>
</gene>
<dbReference type="PANTHER" id="PTHR47356">
    <property type="entry name" value="FAD-DEPENDENT MONOOXYGENASE ASQG-RELATED"/>
    <property type="match status" value="1"/>
</dbReference>
<dbReference type="InterPro" id="IPR050562">
    <property type="entry name" value="FAD_mOase_fung"/>
</dbReference>
<name>A0A0C3DFK7_OIDMZ</name>
<keyword evidence="5" id="KW-0472">Membrane</keyword>
<evidence type="ECO:0000256" key="1">
    <source>
        <dbReference type="ARBA" id="ARBA00007992"/>
    </source>
</evidence>
<feature type="transmembrane region" description="Helical" evidence="5">
    <location>
        <begin position="12"/>
        <end position="30"/>
    </location>
</feature>